<feature type="domain" description="Four-carbon acid sugar kinase nucleotide binding" evidence="8">
    <location>
        <begin position="279"/>
        <end position="456"/>
    </location>
</feature>
<dbReference type="SUPFAM" id="SSF142764">
    <property type="entry name" value="YgbK-like"/>
    <property type="match status" value="1"/>
</dbReference>
<dbReference type="InterPro" id="IPR010737">
    <property type="entry name" value="4-carb_acid_sugar_kinase_N"/>
</dbReference>
<comment type="caution">
    <text evidence="9">The sequence shown here is derived from an EMBL/GenBank/DDBJ whole genome shotgun (WGS) entry which is preliminary data.</text>
</comment>
<dbReference type="RefSeq" id="WP_265763933.1">
    <property type="nucleotide sequence ID" value="NZ_JAGGJA010000001.1"/>
</dbReference>
<sequence>MAGNSDPLLAFYGDDFTGSTDALEFMSRVGAQSILFMEPPTPDQLAEYEQLDAIGVAGRSRAMTPEEMEQELPRALKAMKELKARHIHYKVCSTFDSSPTIGSIGKVIDIAADIFDSSFIPLLVAAPALGRYCTFGNLFARMGIGSDGDIFRLDRHPSMKDHPITPADESDLRLHLGRQTAKEVGLLNLLEVAKEGEETRRILEETVREGADVVLFDALEEKHMTRIGSLIDEYGSPNDPLFSVGSSGIEMVLGNHWIKEERLRPRETWDSPGKAAPMLVVSGSRSPVTSKQIEWALVNGFEEVSLDTEALAKKGNIPSIHHQHVAEVVELLRKGENVIVHTSFGADDSRINATKAVFDQQGLSNYEIRTRTAQLFGTALGKIVGEASEQFDLQRVVFAGGDTSSFAAHALDIEALKMIAPIVPGAPLCKISASKESLDGLEVNIKGGQVGPKEYFGMVLEGKSHHNF</sequence>
<gene>
    <name evidence="9" type="ORF">J6I44_00325</name>
</gene>
<dbReference type="InterPro" id="IPR042213">
    <property type="entry name" value="NBD_C_sf"/>
</dbReference>
<dbReference type="InterPro" id="IPR031475">
    <property type="entry name" value="NBD_C"/>
</dbReference>
<dbReference type="GO" id="GO:0016301">
    <property type="term" value="F:kinase activity"/>
    <property type="evidence" value="ECO:0007669"/>
    <property type="project" value="UniProtKB-KW"/>
</dbReference>
<keyword evidence="4 9" id="KW-0418">Kinase</keyword>
<keyword evidence="6" id="KW-0119">Carbohydrate metabolism</keyword>
<comment type="similarity">
    <text evidence="1">Belongs to the four-carbon acid sugar kinase family.</text>
</comment>
<feature type="domain" description="Four-carbon acid sugar kinase N-terminal" evidence="7">
    <location>
        <begin position="9"/>
        <end position="252"/>
    </location>
</feature>
<keyword evidence="2" id="KW-0808">Transferase</keyword>
<protein>
    <submittedName>
        <fullName evidence="9">Four-carbon acid sugar kinase family protein</fullName>
    </submittedName>
</protein>
<dbReference type="InterPro" id="IPR037051">
    <property type="entry name" value="4-carb_acid_sugar_kinase_N_sf"/>
</dbReference>
<dbReference type="Gene3D" id="3.40.980.20">
    <property type="entry name" value="Four-carbon acid sugar kinase, nucleotide binding domain"/>
    <property type="match status" value="1"/>
</dbReference>
<evidence type="ECO:0000256" key="4">
    <source>
        <dbReference type="ARBA" id="ARBA00022777"/>
    </source>
</evidence>
<evidence type="ECO:0000256" key="1">
    <source>
        <dbReference type="ARBA" id="ARBA00005715"/>
    </source>
</evidence>
<evidence type="ECO:0000256" key="6">
    <source>
        <dbReference type="ARBA" id="ARBA00023277"/>
    </source>
</evidence>
<organism evidence="9 10">
    <name type="scientific">Fodinibius salsisoli</name>
    <dbReference type="NCBI Taxonomy" id="2820877"/>
    <lineage>
        <taxon>Bacteria</taxon>
        <taxon>Pseudomonadati</taxon>
        <taxon>Balneolota</taxon>
        <taxon>Balneolia</taxon>
        <taxon>Balneolales</taxon>
        <taxon>Balneolaceae</taxon>
        <taxon>Fodinibius</taxon>
    </lineage>
</organism>
<proteinExistence type="inferred from homology"/>
<evidence type="ECO:0000313" key="9">
    <source>
        <dbReference type="EMBL" id="MCW9705270.1"/>
    </source>
</evidence>
<dbReference type="Proteomes" id="UP001207918">
    <property type="component" value="Unassembled WGS sequence"/>
</dbReference>
<name>A0ABT3PH83_9BACT</name>
<evidence type="ECO:0000256" key="3">
    <source>
        <dbReference type="ARBA" id="ARBA00022741"/>
    </source>
</evidence>
<keyword evidence="10" id="KW-1185">Reference proteome</keyword>
<dbReference type="Pfam" id="PF17042">
    <property type="entry name" value="NBD_C"/>
    <property type="match status" value="1"/>
</dbReference>
<keyword evidence="3" id="KW-0547">Nucleotide-binding</keyword>
<dbReference type="Pfam" id="PF07005">
    <property type="entry name" value="SBD_N"/>
    <property type="match status" value="1"/>
</dbReference>
<evidence type="ECO:0000256" key="5">
    <source>
        <dbReference type="ARBA" id="ARBA00022840"/>
    </source>
</evidence>
<keyword evidence="5" id="KW-0067">ATP-binding</keyword>
<dbReference type="Gene3D" id="3.40.50.10840">
    <property type="entry name" value="Putative sugar-binding, N-terminal domain"/>
    <property type="match status" value="1"/>
</dbReference>
<evidence type="ECO:0000259" key="8">
    <source>
        <dbReference type="Pfam" id="PF17042"/>
    </source>
</evidence>
<accession>A0ABT3PH83</accession>
<reference evidence="9 10" key="1">
    <citation type="submission" date="2021-03" db="EMBL/GenBank/DDBJ databases">
        <title>Aliifodinibius sp. nov., a new bacterium isolated from saline soil.</title>
        <authorList>
            <person name="Galisteo C."/>
            <person name="De La Haba R."/>
            <person name="Sanchez-Porro C."/>
            <person name="Ventosa A."/>
        </authorList>
    </citation>
    <scope>NUCLEOTIDE SEQUENCE [LARGE SCALE GENOMIC DNA]</scope>
    <source>
        <strain evidence="9 10">1BSP15-2V2</strain>
    </source>
</reference>
<evidence type="ECO:0000313" key="10">
    <source>
        <dbReference type="Proteomes" id="UP001207918"/>
    </source>
</evidence>
<evidence type="ECO:0000256" key="2">
    <source>
        <dbReference type="ARBA" id="ARBA00022679"/>
    </source>
</evidence>
<dbReference type="EMBL" id="JAGGJA010000001">
    <property type="protein sequence ID" value="MCW9705270.1"/>
    <property type="molecule type" value="Genomic_DNA"/>
</dbReference>
<evidence type="ECO:0000259" key="7">
    <source>
        <dbReference type="Pfam" id="PF07005"/>
    </source>
</evidence>